<dbReference type="EMBL" id="RBVX01000074">
    <property type="protein sequence ID" value="RSL29328.1"/>
    <property type="molecule type" value="Genomic_DNA"/>
</dbReference>
<proteinExistence type="predicted"/>
<dbReference type="AlphaFoldDB" id="A0A3R9PF28"/>
<evidence type="ECO:0000313" key="2">
    <source>
        <dbReference type="Proteomes" id="UP000275076"/>
    </source>
</evidence>
<name>A0A3R9PF28_9BACI</name>
<keyword evidence="2" id="KW-1185">Reference proteome</keyword>
<comment type="caution">
    <text evidence="1">The sequence shown here is derived from an EMBL/GenBank/DDBJ whole genome shotgun (WGS) entry which is preliminary data.</text>
</comment>
<reference evidence="1 2" key="1">
    <citation type="submission" date="2018-10" db="EMBL/GenBank/DDBJ databases">
        <title>Draft genome sequence of Bacillus salarius IM0101, isolated from a hypersaline soil in Inner Mongolia, China.</title>
        <authorList>
            <person name="Yamprayoonswat W."/>
            <person name="Boonvisut S."/>
            <person name="Jumpathong W."/>
            <person name="Sittihan S."/>
            <person name="Ruangsuj P."/>
            <person name="Wanthongcharoen S."/>
            <person name="Thongpramul N."/>
            <person name="Pimmason S."/>
            <person name="Yu B."/>
            <person name="Yasawong M."/>
        </authorList>
    </citation>
    <scope>NUCLEOTIDE SEQUENCE [LARGE SCALE GENOMIC DNA]</scope>
    <source>
        <strain evidence="1 2">IM0101</strain>
    </source>
</reference>
<organism evidence="1 2">
    <name type="scientific">Salibacterium salarium</name>
    <dbReference type="NCBI Taxonomy" id="284579"/>
    <lineage>
        <taxon>Bacteria</taxon>
        <taxon>Bacillati</taxon>
        <taxon>Bacillota</taxon>
        <taxon>Bacilli</taxon>
        <taxon>Bacillales</taxon>
        <taxon>Bacillaceae</taxon>
    </lineage>
</organism>
<dbReference type="Proteomes" id="UP000275076">
    <property type="component" value="Unassembled WGS sequence"/>
</dbReference>
<evidence type="ECO:0000313" key="1">
    <source>
        <dbReference type="EMBL" id="RSL29328.1"/>
    </source>
</evidence>
<accession>A0A3R9PF28</accession>
<protein>
    <submittedName>
        <fullName evidence="1">Uncharacterized protein</fullName>
    </submittedName>
</protein>
<feature type="non-terminal residue" evidence="1">
    <location>
        <position position="71"/>
    </location>
</feature>
<sequence length="71" mass="8160">MEPSFFKKKGDNLPLPSFHSYEEIREARVQETKQAANDSWQLNEAHDRWVLETTALAVKHVQSERGTAPAH</sequence>
<gene>
    <name evidence="1" type="ORF">D7Z54_31740</name>
</gene>